<gene>
    <name evidence="4" type="ORF">MEDL_57091</name>
</gene>
<feature type="signal peptide" evidence="2">
    <location>
        <begin position="1"/>
        <end position="21"/>
    </location>
</feature>
<evidence type="ECO:0000313" key="5">
    <source>
        <dbReference type="Proteomes" id="UP000683360"/>
    </source>
</evidence>
<dbReference type="Proteomes" id="UP000683360">
    <property type="component" value="Unassembled WGS sequence"/>
</dbReference>
<feature type="transmembrane region" description="Helical" evidence="1">
    <location>
        <begin position="203"/>
        <end position="228"/>
    </location>
</feature>
<feature type="domain" description="C-type lectin" evidence="3">
    <location>
        <begin position="42"/>
        <end position="162"/>
    </location>
</feature>
<feature type="chain" id="PRO_5035719218" description="C-type lectin domain-containing protein" evidence="2">
    <location>
        <begin position="22"/>
        <end position="329"/>
    </location>
</feature>
<comment type="caution">
    <text evidence="4">The sequence shown here is derived from an EMBL/GenBank/DDBJ whole genome shotgun (WGS) entry which is preliminary data.</text>
</comment>
<dbReference type="SMART" id="SM00034">
    <property type="entry name" value="CLECT"/>
    <property type="match status" value="1"/>
</dbReference>
<protein>
    <recommendedName>
        <fullName evidence="3">C-type lectin domain-containing protein</fullName>
    </recommendedName>
</protein>
<keyword evidence="1" id="KW-0812">Transmembrane</keyword>
<sequence length="329" mass="37839">MAWKTLLQLSVLIGFFTKAISGNDDMYRCPDHLLRNVYLKTFGKKCYRYEKSESYWTTAKSLCTGERGSLIQIRNQATQDWVMTMLNDLHWNTKGVWIGAHDRDTEMDWRWVTGDKITWNYWASGQPNCDWFCLEDCGNLRRDDGGRWHDKLCTIEYSYICQYDMKPATTTTTTTNSTTMLPTTMVTNATITTTVTVYPTGKLVWVIVASALGAIALLVLLSVLCFRIRKKKSYTDKRKLSSNSGISKHKCSLNDPVHTGIQNVCTEPYESTECQVKLPNVSVISKEFDKYSEILEHKMNDKLNIYLPKCDHFDYITSSENQYEECGNV</sequence>
<evidence type="ECO:0000256" key="2">
    <source>
        <dbReference type="SAM" id="SignalP"/>
    </source>
</evidence>
<dbReference type="PROSITE" id="PS50041">
    <property type="entry name" value="C_TYPE_LECTIN_2"/>
    <property type="match status" value="1"/>
</dbReference>
<dbReference type="EMBL" id="CAJPWZ010002758">
    <property type="protein sequence ID" value="CAG2245083.1"/>
    <property type="molecule type" value="Genomic_DNA"/>
</dbReference>
<keyword evidence="5" id="KW-1185">Reference proteome</keyword>
<dbReference type="PANTHER" id="PTHR22803">
    <property type="entry name" value="MANNOSE, PHOSPHOLIPASE, LECTIN RECEPTOR RELATED"/>
    <property type="match status" value="1"/>
</dbReference>
<reference evidence="4" key="1">
    <citation type="submission" date="2021-03" db="EMBL/GenBank/DDBJ databases">
        <authorList>
            <person name="Bekaert M."/>
        </authorList>
    </citation>
    <scope>NUCLEOTIDE SEQUENCE</scope>
</reference>
<evidence type="ECO:0000256" key="1">
    <source>
        <dbReference type="SAM" id="Phobius"/>
    </source>
</evidence>
<dbReference type="InterPro" id="IPR016187">
    <property type="entry name" value="CTDL_fold"/>
</dbReference>
<organism evidence="4 5">
    <name type="scientific">Mytilus edulis</name>
    <name type="common">Blue mussel</name>
    <dbReference type="NCBI Taxonomy" id="6550"/>
    <lineage>
        <taxon>Eukaryota</taxon>
        <taxon>Metazoa</taxon>
        <taxon>Spiralia</taxon>
        <taxon>Lophotrochozoa</taxon>
        <taxon>Mollusca</taxon>
        <taxon>Bivalvia</taxon>
        <taxon>Autobranchia</taxon>
        <taxon>Pteriomorphia</taxon>
        <taxon>Mytilida</taxon>
        <taxon>Mytiloidea</taxon>
        <taxon>Mytilidae</taxon>
        <taxon>Mytilinae</taxon>
        <taxon>Mytilus</taxon>
    </lineage>
</organism>
<dbReference type="SUPFAM" id="SSF56436">
    <property type="entry name" value="C-type lectin-like"/>
    <property type="match status" value="1"/>
</dbReference>
<dbReference type="Pfam" id="PF00059">
    <property type="entry name" value="Lectin_C"/>
    <property type="match status" value="1"/>
</dbReference>
<name>A0A8S3UUZ7_MYTED</name>
<proteinExistence type="predicted"/>
<keyword evidence="1" id="KW-0472">Membrane</keyword>
<dbReference type="Gene3D" id="3.10.100.10">
    <property type="entry name" value="Mannose-Binding Protein A, subunit A"/>
    <property type="match status" value="1"/>
</dbReference>
<accession>A0A8S3UUZ7</accession>
<keyword evidence="2" id="KW-0732">Signal</keyword>
<evidence type="ECO:0000259" key="3">
    <source>
        <dbReference type="PROSITE" id="PS50041"/>
    </source>
</evidence>
<dbReference type="InterPro" id="IPR016186">
    <property type="entry name" value="C-type_lectin-like/link_sf"/>
</dbReference>
<keyword evidence="1" id="KW-1133">Transmembrane helix</keyword>
<dbReference type="OrthoDB" id="6050186at2759"/>
<dbReference type="CDD" id="cd00037">
    <property type="entry name" value="CLECT"/>
    <property type="match status" value="1"/>
</dbReference>
<evidence type="ECO:0000313" key="4">
    <source>
        <dbReference type="EMBL" id="CAG2245083.1"/>
    </source>
</evidence>
<dbReference type="InterPro" id="IPR050111">
    <property type="entry name" value="C-type_lectin/snaclec_domain"/>
</dbReference>
<dbReference type="InterPro" id="IPR001304">
    <property type="entry name" value="C-type_lectin-like"/>
</dbReference>
<dbReference type="AlphaFoldDB" id="A0A8S3UUZ7"/>
<dbReference type="PRINTS" id="PR01504">
    <property type="entry name" value="PNCREATITSAP"/>
</dbReference>